<keyword evidence="5" id="KW-0698">rRNA processing</keyword>
<evidence type="ECO:0000313" key="14">
    <source>
        <dbReference type="Proteomes" id="UP000265000"/>
    </source>
</evidence>
<keyword evidence="7" id="KW-0694">RNA-binding</keyword>
<dbReference type="GeneTree" id="ENSGT00390000004697"/>
<feature type="compositionally biased region" description="Pro residues" evidence="11">
    <location>
        <begin position="403"/>
        <end position="428"/>
    </location>
</feature>
<sequence length="467" mass="51400">MDGNFPDDDDQNSLSLIKDEGMEVTMTTQLENLPVTRNDNLQTEAGGTHGLPLGSVCKEEDFQSEELGKRSHTETSSTLPEMNSHNLASKEGKEMEVTMVTHDATQTLEEEMGAVRTASSAASLLVKFECVDEDSEDSDSDSSSSSSSTSSSSSSFAPAPVFEDFDEGVNQSAPIKARDEVLLEELPAVEDVSVSLPEDSELQPVGTVSSIVQQLVIIQSLKDTPPLNEDSILFRCDRVAVGKVFEVFGPVCSPLYVLRFNSADQIISKGLTEGSTVYCAPALKEYTDYILTQQLKLLKGSDASWKNDDEPPEEALDYSDDEKEQEAKRKIRTKKKENGNIDKSGQHQGHDRRGFQSRHAGPRVQRQHPRNAPPQHFHSYCPPGHTETHPSYRPPHSHYLPSPSHPPPRHPFSPPSFPLYPPPPLPPPAFFNPSFSPPFWPPNSVPYVDFTLPPPPPPPPLPPSPPH</sequence>
<dbReference type="EMBL" id="GCES01151195">
    <property type="protein sequence ID" value="JAQ35127.1"/>
    <property type="molecule type" value="Transcribed_RNA"/>
</dbReference>
<keyword evidence="4" id="KW-0690">Ribosome biogenesis</keyword>
<dbReference type="Pfam" id="PF04410">
    <property type="entry name" value="Gar1"/>
    <property type="match status" value="1"/>
</dbReference>
<dbReference type="PRINTS" id="PR01217">
    <property type="entry name" value="PRICHEXTENSN"/>
</dbReference>
<dbReference type="GeneID" id="105918637"/>
<evidence type="ECO:0000256" key="5">
    <source>
        <dbReference type="ARBA" id="ARBA00022552"/>
    </source>
</evidence>
<evidence type="ECO:0000256" key="1">
    <source>
        <dbReference type="ARBA" id="ARBA00004123"/>
    </source>
</evidence>
<dbReference type="PANTHER" id="PTHR31633:SF1">
    <property type="entry name" value="H_ACA RIBONUCLEOPROTEIN COMPLEX NON-CORE SUBUNIT NAF1"/>
    <property type="match status" value="1"/>
</dbReference>
<feature type="region of interest" description="Disordered" evidence="11">
    <location>
        <begin position="132"/>
        <end position="157"/>
    </location>
</feature>
<dbReference type="PANTHER" id="PTHR31633">
    <property type="entry name" value="H/ACA RIBONUCLEOPROTEIN COMPLEX NON-CORE SUBUNIT NAF1"/>
    <property type="match status" value="1"/>
</dbReference>
<evidence type="ECO:0000256" key="11">
    <source>
        <dbReference type="SAM" id="MobiDB-lite"/>
    </source>
</evidence>
<evidence type="ECO:0000256" key="7">
    <source>
        <dbReference type="ARBA" id="ARBA00022884"/>
    </source>
</evidence>
<dbReference type="STRING" id="8078.ENSFHEP00000014293"/>
<dbReference type="GO" id="GO:0000493">
    <property type="term" value="P:box H/ACA snoRNP assembly"/>
    <property type="evidence" value="ECO:0007669"/>
    <property type="project" value="InterPro"/>
</dbReference>
<evidence type="ECO:0000256" key="8">
    <source>
        <dbReference type="ARBA" id="ARBA00023242"/>
    </source>
</evidence>
<proteinExistence type="inferred from homology"/>
<evidence type="ECO:0000256" key="2">
    <source>
        <dbReference type="ARBA" id="ARBA00009801"/>
    </source>
</evidence>
<evidence type="ECO:0000313" key="12">
    <source>
        <dbReference type="EMBL" id="JAQ35127.1"/>
    </source>
</evidence>
<dbReference type="Proteomes" id="UP000265000">
    <property type="component" value="Unplaced"/>
</dbReference>
<comment type="function">
    <text evidence="9">RNA-binding protein required for the maturation of box H/ACA snoRNPs complex and ribosome biogenesis. During assembly of the H/ACA snoRNPs complex, it associates with the complex and disappears during maturation of the complex and is replaced by NOLA1/GAR1 to yield mature H/ACA snoRNPs complex. Probably competes with NOLA1/GAR1 for binding with DKC1/NOLA4.</text>
</comment>
<feature type="compositionally biased region" description="Polar residues" evidence="11">
    <location>
        <begin position="74"/>
        <end position="87"/>
    </location>
</feature>
<dbReference type="InterPro" id="IPR038664">
    <property type="entry name" value="Gar1/Naf1_Cbf5-bd_sf"/>
</dbReference>
<feature type="compositionally biased region" description="Acidic residues" evidence="11">
    <location>
        <begin position="1"/>
        <end position="11"/>
    </location>
</feature>
<dbReference type="GO" id="GO:0003723">
    <property type="term" value="F:RNA binding"/>
    <property type="evidence" value="ECO:0007669"/>
    <property type="project" value="UniProtKB-KW"/>
</dbReference>
<evidence type="ECO:0000256" key="6">
    <source>
        <dbReference type="ARBA" id="ARBA00022553"/>
    </source>
</evidence>
<organism evidence="12">
    <name type="scientific">Fundulus heteroclitus</name>
    <name type="common">Killifish</name>
    <name type="synonym">Mummichog</name>
    <dbReference type="NCBI Taxonomy" id="8078"/>
    <lineage>
        <taxon>Eukaryota</taxon>
        <taxon>Metazoa</taxon>
        <taxon>Chordata</taxon>
        <taxon>Craniata</taxon>
        <taxon>Vertebrata</taxon>
        <taxon>Euteleostomi</taxon>
        <taxon>Actinopterygii</taxon>
        <taxon>Neopterygii</taxon>
        <taxon>Teleostei</taxon>
        <taxon>Neoteleostei</taxon>
        <taxon>Acanthomorphata</taxon>
        <taxon>Ovalentaria</taxon>
        <taxon>Atherinomorphae</taxon>
        <taxon>Cyprinodontiformes</taxon>
        <taxon>Fundulidae</taxon>
        <taxon>Fundulus</taxon>
    </lineage>
</organism>
<keyword evidence="14" id="KW-1185">Reference proteome</keyword>
<accession>A0A146NUK0</accession>
<feature type="compositionally biased region" description="Polar residues" evidence="11">
    <location>
        <begin position="25"/>
        <end position="45"/>
    </location>
</feature>
<feature type="compositionally biased region" description="Low complexity" evidence="11">
    <location>
        <begin position="141"/>
        <end position="155"/>
    </location>
</feature>
<comment type="subcellular location">
    <subcellularLocation>
        <location evidence="1">Nucleus</location>
    </subcellularLocation>
</comment>
<keyword evidence="6" id="KW-0597">Phosphoprotein</keyword>
<dbReference type="GO" id="GO:0006364">
    <property type="term" value="P:rRNA processing"/>
    <property type="evidence" value="ECO:0007669"/>
    <property type="project" value="UniProtKB-KW"/>
</dbReference>
<dbReference type="Ensembl" id="ENSFHET00000022079.1">
    <property type="protein sequence ID" value="ENSFHEP00000014293.1"/>
    <property type="gene ID" value="ENSFHEG00000015835.1"/>
</dbReference>
<evidence type="ECO:0000313" key="13">
    <source>
        <dbReference type="Ensembl" id="ENSFHEP00000014293.1"/>
    </source>
</evidence>
<evidence type="ECO:0000256" key="3">
    <source>
        <dbReference type="ARBA" id="ARBA00021438"/>
    </source>
</evidence>
<dbReference type="GO" id="GO:0043489">
    <property type="term" value="P:RNA stabilization"/>
    <property type="evidence" value="ECO:0007669"/>
    <property type="project" value="UniProtKB-ARBA"/>
</dbReference>
<dbReference type="GO" id="GO:0001522">
    <property type="term" value="P:pseudouridine synthesis"/>
    <property type="evidence" value="ECO:0007669"/>
    <property type="project" value="InterPro"/>
</dbReference>
<evidence type="ECO:0000256" key="9">
    <source>
        <dbReference type="ARBA" id="ARBA00057529"/>
    </source>
</evidence>
<feature type="region of interest" description="Disordered" evidence="11">
    <location>
        <begin position="302"/>
        <end position="428"/>
    </location>
</feature>
<dbReference type="GO" id="GO:0005732">
    <property type="term" value="C:sno(s)RNA-containing ribonucleoprotein complex"/>
    <property type="evidence" value="ECO:0007669"/>
    <property type="project" value="InterPro"/>
</dbReference>
<comment type="similarity">
    <text evidence="2">Belongs to the NAF1 family.</text>
</comment>
<dbReference type="InterPro" id="IPR007504">
    <property type="entry name" value="H/ACA_rnp_Gar1/Naf1"/>
</dbReference>
<dbReference type="OrthoDB" id="21550at2759"/>
<reference evidence="13" key="2">
    <citation type="submission" date="2025-05" db="UniProtKB">
        <authorList>
            <consortium name="Ensembl"/>
        </authorList>
    </citation>
    <scope>IDENTIFICATION</scope>
</reference>
<dbReference type="FunFam" id="2.40.10.230:FF:000002">
    <property type="entry name" value="H/ACA ribonucleoprotein complex non-core subunit NAF1"/>
    <property type="match status" value="1"/>
</dbReference>
<name>A0A146NUK0_FUNHE</name>
<reference evidence="12" key="1">
    <citation type="submission" date="2015-01" db="EMBL/GenBank/DDBJ databases">
        <title>EvidentialGene: Evidence-directed Construction of Complete mRNA Transcriptomes without Genomes.</title>
        <authorList>
            <person name="Gilbert D.G."/>
        </authorList>
    </citation>
    <scope>NUCLEOTIDE SEQUENCE</scope>
</reference>
<protein>
    <recommendedName>
        <fullName evidence="3">H/ACA ribonucleoprotein complex non-core subunit NAF1</fullName>
    </recommendedName>
</protein>
<dbReference type="InterPro" id="IPR009000">
    <property type="entry name" value="Transl_B-barrel_sf"/>
</dbReference>
<comment type="subunit">
    <text evidence="10">During assembly of the complex, component of the small nucleolar ribonucleoprotein particles containing H/ACA-type snoRNAs (H/ACA snoRNPs) which contains NOLA2/NHP2, NOLA3/NOP10, NAF1 and DKC1/NOLA4. Interacts directly with DKC1/NOLA4.</text>
</comment>
<evidence type="ECO:0000256" key="4">
    <source>
        <dbReference type="ARBA" id="ARBA00022517"/>
    </source>
</evidence>
<feature type="compositionally biased region" description="Acidic residues" evidence="11">
    <location>
        <begin position="310"/>
        <end position="324"/>
    </location>
</feature>
<dbReference type="AlphaFoldDB" id="A0A146NUK0"/>
<dbReference type="Gene3D" id="2.40.10.230">
    <property type="entry name" value="Probable tRNA pseudouridine synthase domain"/>
    <property type="match status" value="1"/>
</dbReference>
<dbReference type="GO" id="GO:0005634">
    <property type="term" value="C:nucleus"/>
    <property type="evidence" value="ECO:0007669"/>
    <property type="project" value="UniProtKB-SubCell"/>
</dbReference>
<feature type="compositionally biased region" description="Basic and acidic residues" evidence="11">
    <location>
        <begin position="336"/>
        <end position="354"/>
    </location>
</feature>
<dbReference type="InterPro" id="IPR040309">
    <property type="entry name" value="Naf1"/>
</dbReference>
<keyword evidence="8" id="KW-0539">Nucleus</keyword>
<dbReference type="CTD" id="92345"/>
<feature type="region of interest" description="Disordered" evidence="11">
    <location>
        <begin position="1"/>
        <end position="96"/>
    </location>
</feature>
<evidence type="ECO:0000256" key="10">
    <source>
        <dbReference type="ARBA" id="ARBA00063185"/>
    </source>
</evidence>
<feature type="compositionally biased region" description="Basic and acidic residues" evidence="11">
    <location>
        <begin position="57"/>
        <end position="73"/>
    </location>
</feature>
<dbReference type="SUPFAM" id="SSF50447">
    <property type="entry name" value="Translation proteins"/>
    <property type="match status" value="1"/>
</dbReference>